<dbReference type="EMBL" id="WNCN01000019">
    <property type="protein sequence ID" value="MTU40538.1"/>
    <property type="molecule type" value="Genomic_DNA"/>
</dbReference>
<name>A0ABW9SCK7_9BACT</name>
<comment type="caution">
    <text evidence="2">The sequence shown here is derived from an EMBL/GenBank/DDBJ whole genome shotgun (WGS) entry which is preliminary data.</text>
</comment>
<evidence type="ECO:0000259" key="1">
    <source>
        <dbReference type="Pfam" id="PF14905"/>
    </source>
</evidence>
<gene>
    <name evidence="2" type="ORF">GMD82_13960</name>
</gene>
<proteinExistence type="predicted"/>
<dbReference type="InterPro" id="IPR041700">
    <property type="entry name" value="OMP_b-brl_3"/>
</dbReference>
<protein>
    <submittedName>
        <fullName evidence="2">Outer membrane beta-barrel protein</fullName>
    </submittedName>
</protein>
<dbReference type="RefSeq" id="WP_155144127.1">
    <property type="nucleotide sequence ID" value="NZ_WNCN01000019.1"/>
</dbReference>
<evidence type="ECO:0000313" key="3">
    <source>
        <dbReference type="Proteomes" id="UP000434916"/>
    </source>
</evidence>
<sequence>MKHFYHYLLTVFLAGQVPGWGQNATEKKHIFVNDSITVDLPEVFVKAERPLVKVSEGKLQYDIPNLVKDKPVDNAFDVIGELPGIQKDGDKVSIIGTPSTSILINGRKSSMTAEQLAGLLKSTSSSKVKQIDVMYSTPPRFGVKGASINVVIENDKSLKDVLKGEISLAGKQGYFFSPSGQANLSYIGKNYSADISYSAAYDHGRQEEEMIARPTVNDRPYDIRQDDWYNNVSLSHNIRGAFDFDLKSKDRLSLSYTGRFYDPDKVSRRGALTEFVDIRRVETELELSGASNLHNARMDYIGHKGFRAGMDYTFYKNDDKQHLVNDFEKEEEQTISTLSSQQVQRVDLYMNDSRKLKKEWMLDYGVDASFSDTRNESGQSINGGNAPEGTFRLKQKDYSMGAFAGFTKQFGKKVSLNASLSLQYYKASVDSAGKKKTLWNRAGLFPQLNFTYKVAPSGMLMFSFSSDKTYPSYWMTTPTTYYMNVYSSIIGNPDLKPQLSYSMQLNYVLKSKYVFGLFTNIQPDKIQQMTYQRHDELRSVFQTVNMDIYNMYGAVAVIPFRPFDFMSSRLTLMGCAIHNKGTLYDVFFDRKKLFGRAELNNTFYLTEDRNLLLELRGYCISPVIQGLYDVDLIYNVSAGLTWTFAKKKMRLTVRGNDLFEGGNPVTRVDEQGQKSRMKLWQDSRNVTLTLRYSFGGYKEKKAKEVDTSRLGTGI</sequence>
<accession>A0ABW9SCK7</accession>
<dbReference type="Pfam" id="PF14905">
    <property type="entry name" value="OMP_b-brl_3"/>
    <property type="match status" value="1"/>
</dbReference>
<evidence type="ECO:0000313" key="2">
    <source>
        <dbReference type="EMBL" id="MTU40538.1"/>
    </source>
</evidence>
<organism evidence="2 3">
    <name type="scientific">Parabacteroides merdae</name>
    <dbReference type="NCBI Taxonomy" id="46503"/>
    <lineage>
        <taxon>Bacteria</taxon>
        <taxon>Pseudomonadati</taxon>
        <taxon>Bacteroidota</taxon>
        <taxon>Bacteroidia</taxon>
        <taxon>Bacteroidales</taxon>
        <taxon>Tannerellaceae</taxon>
        <taxon>Parabacteroides</taxon>
    </lineage>
</organism>
<keyword evidence="3" id="KW-1185">Reference proteome</keyword>
<dbReference type="SUPFAM" id="SSF56935">
    <property type="entry name" value="Porins"/>
    <property type="match status" value="1"/>
</dbReference>
<feature type="domain" description="Outer membrane protein beta-barrel" evidence="1">
    <location>
        <begin position="302"/>
        <end position="692"/>
    </location>
</feature>
<reference evidence="2 3" key="1">
    <citation type="journal article" date="2019" name="Nat. Med.">
        <title>A library of human gut bacterial isolates paired with longitudinal multiomics data enables mechanistic microbiome research.</title>
        <authorList>
            <person name="Poyet M."/>
            <person name="Groussin M."/>
            <person name="Gibbons S.M."/>
            <person name="Avila-Pacheco J."/>
            <person name="Jiang X."/>
            <person name="Kearney S.M."/>
            <person name="Perrotta A.R."/>
            <person name="Berdy B."/>
            <person name="Zhao S."/>
            <person name="Lieberman T.D."/>
            <person name="Swanson P.K."/>
            <person name="Smith M."/>
            <person name="Roesemann S."/>
            <person name="Alexander J.E."/>
            <person name="Rich S.A."/>
            <person name="Livny J."/>
            <person name="Vlamakis H."/>
            <person name="Clish C."/>
            <person name="Bullock K."/>
            <person name="Deik A."/>
            <person name="Scott J."/>
            <person name="Pierce K.A."/>
            <person name="Xavier R.J."/>
            <person name="Alm E.J."/>
        </authorList>
    </citation>
    <scope>NUCLEOTIDE SEQUENCE [LARGE SCALE GENOMIC DNA]</scope>
    <source>
        <strain evidence="2 3">BIOML-A29</strain>
    </source>
</reference>
<dbReference type="Proteomes" id="UP000434916">
    <property type="component" value="Unassembled WGS sequence"/>
</dbReference>